<keyword evidence="3" id="KW-0813">Transport</keyword>
<dbReference type="Proteomes" id="UP000030129">
    <property type="component" value="Unassembled WGS sequence"/>
</dbReference>
<evidence type="ECO:0000313" key="9">
    <source>
        <dbReference type="EMBL" id="KGO80242.1"/>
    </source>
</evidence>
<dbReference type="PANTHER" id="PTHR30026:SF20">
    <property type="entry name" value="OUTER MEMBRANE PROTEIN TOLC"/>
    <property type="match status" value="1"/>
</dbReference>
<dbReference type="InterPro" id="IPR051906">
    <property type="entry name" value="TolC-like"/>
</dbReference>
<comment type="similarity">
    <text evidence="2">Belongs to the outer membrane factor (OMF) (TC 1.B.17) family.</text>
</comment>
<dbReference type="STRING" id="1406840.Q763_11335"/>
<comment type="subcellular location">
    <subcellularLocation>
        <location evidence="1">Cell outer membrane</location>
    </subcellularLocation>
</comment>
<dbReference type="SUPFAM" id="SSF56954">
    <property type="entry name" value="Outer membrane efflux proteins (OEP)"/>
    <property type="match status" value="1"/>
</dbReference>
<evidence type="ECO:0000256" key="7">
    <source>
        <dbReference type="ARBA" id="ARBA00023237"/>
    </source>
</evidence>
<keyword evidence="6" id="KW-0472">Membrane</keyword>
<dbReference type="eggNOG" id="COG1538">
    <property type="taxonomic scope" value="Bacteria"/>
</dbReference>
<keyword evidence="5" id="KW-0812">Transmembrane</keyword>
<protein>
    <submittedName>
        <fullName evidence="9">Transporter</fullName>
    </submittedName>
</protein>
<evidence type="ECO:0000313" key="10">
    <source>
        <dbReference type="Proteomes" id="UP000030129"/>
    </source>
</evidence>
<keyword evidence="8" id="KW-0175">Coiled coil</keyword>
<keyword evidence="4" id="KW-1134">Transmembrane beta strand</keyword>
<keyword evidence="10" id="KW-1185">Reference proteome</keyword>
<dbReference type="RefSeq" id="WP_035134224.1">
    <property type="nucleotide sequence ID" value="NZ_JRLV01000011.1"/>
</dbReference>
<evidence type="ECO:0000256" key="3">
    <source>
        <dbReference type="ARBA" id="ARBA00022448"/>
    </source>
</evidence>
<dbReference type="InterPro" id="IPR003423">
    <property type="entry name" value="OMP_efflux"/>
</dbReference>
<dbReference type="Pfam" id="PF02321">
    <property type="entry name" value="OEP"/>
    <property type="match status" value="2"/>
</dbReference>
<name>A0A0A2LJ55_9FLAO</name>
<sequence length="463" mass="53310">MRHLFYIILILIPVCVFPQEFNEETLSYREYLGYVKKFHPLVSRANLEIDRAEAQLMQARGGFDPKIEVDFDKKQFKDTEYYSLLNSSFKIPTWYGIEIKAAFDNSEGYYLNPQNTTPNQGLTSLGITVPVGQGLFINKRMADLRKAKLQINLSKSQQRLAALDVLYDASAAYFSWLKHYNEMVMYKEYLTAAEERYTGVLRLIEQGDKPAIDSVETGISVKNRKLSLENSILKLNKARLELANYLWINETPVEPSEDLKPEVGLLTEIEDILNTGGINDTEAIISAHPKLKMLETKVEMLDIERKLKANYLLPKIDLGYYYLSEPSYIDNFRTDDYKIGINFSFPIFLRKERGALNMAKIKLQDTKLELQQEQLQIKNKIDAQLTEIQSLKKQSDLLNGLVQDYQTMLNAEDRLFSFGESSIFIINSRETNLISARIQQINMENSLLMSNVGLYRIMANSDN</sequence>
<dbReference type="AlphaFoldDB" id="A0A0A2LJ55"/>
<comment type="caution">
    <text evidence="9">The sequence shown here is derived from an EMBL/GenBank/DDBJ whole genome shotgun (WGS) entry which is preliminary data.</text>
</comment>
<evidence type="ECO:0000256" key="5">
    <source>
        <dbReference type="ARBA" id="ARBA00022692"/>
    </source>
</evidence>
<dbReference type="PANTHER" id="PTHR30026">
    <property type="entry name" value="OUTER MEMBRANE PROTEIN TOLC"/>
    <property type="match status" value="1"/>
</dbReference>
<gene>
    <name evidence="9" type="ORF">Q763_11335</name>
</gene>
<dbReference type="GO" id="GO:0015562">
    <property type="term" value="F:efflux transmembrane transporter activity"/>
    <property type="evidence" value="ECO:0007669"/>
    <property type="project" value="InterPro"/>
</dbReference>
<evidence type="ECO:0000256" key="1">
    <source>
        <dbReference type="ARBA" id="ARBA00004442"/>
    </source>
</evidence>
<evidence type="ECO:0000256" key="6">
    <source>
        <dbReference type="ARBA" id="ARBA00023136"/>
    </source>
</evidence>
<evidence type="ECO:0000256" key="2">
    <source>
        <dbReference type="ARBA" id="ARBA00007613"/>
    </source>
</evidence>
<dbReference type="GO" id="GO:0009279">
    <property type="term" value="C:cell outer membrane"/>
    <property type="evidence" value="ECO:0007669"/>
    <property type="project" value="UniProtKB-SubCell"/>
</dbReference>
<evidence type="ECO:0000256" key="8">
    <source>
        <dbReference type="SAM" id="Coils"/>
    </source>
</evidence>
<dbReference type="GO" id="GO:1990281">
    <property type="term" value="C:efflux pump complex"/>
    <property type="evidence" value="ECO:0007669"/>
    <property type="project" value="TreeGrafter"/>
</dbReference>
<dbReference type="EMBL" id="JRLV01000011">
    <property type="protein sequence ID" value="KGO80242.1"/>
    <property type="molecule type" value="Genomic_DNA"/>
</dbReference>
<feature type="coiled-coil region" evidence="8">
    <location>
        <begin position="356"/>
        <end position="383"/>
    </location>
</feature>
<evidence type="ECO:0000256" key="4">
    <source>
        <dbReference type="ARBA" id="ARBA00022452"/>
    </source>
</evidence>
<proteinExistence type="inferred from homology"/>
<dbReference type="Gene3D" id="1.20.1600.10">
    <property type="entry name" value="Outer membrane efflux proteins (OEP)"/>
    <property type="match status" value="1"/>
</dbReference>
<reference evidence="9 10" key="1">
    <citation type="submission" date="2013-09" db="EMBL/GenBank/DDBJ databases">
        <authorList>
            <person name="Zeng Z."/>
            <person name="Chen C."/>
        </authorList>
    </citation>
    <scope>NUCLEOTIDE SEQUENCE [LARGE SCALE GENOMIC DNA]</scope>
    <source>
        <strain evidence="9 10">F44-8</strain>
    </source>
</reference>
<accession>A0A0A2LJ55</accession>
<dbReference type="GO" id="GO:0015288">
    <property type="term" value="F:porin activity"/>
    <property type="evidence" value="ECO:0007669"/>
    <property type="project" value="TreeGrafter"/>
</dbReference>
<organism evidence="9 10">
    <name type="scientific">Flavobacterium beibuense F44-8</name>
    <dbReference type="NCBI Taxonomy" id="1406840"/>
    <lineage>
        <taxon>Bacteria</taxon>
        <taxon>Pseudomonadati</taxon>
        <taxon>Bacteroidota</taxon>
        <taxon>Flavobacteriia</taxon>
        <taxon>Flavobacteriales</taxon>
        <taxon>Flavobacteriaceae</taxon>
        <taxon>Flavobacterium</taxon>
    </lineage>
</organism>
<keyword evidence="7" id="KW-0998">Cell outer membrane</keyword>